<dbReference type="SUPFAM" id="SSF53098">
    <property type="entry name" value="Ribonuclease H-like"/>
    <property type="match status" value="1"/>
</dbReference>
<accession>A0A2H1V598</accession>
<dbReference type="AlphaFoldDB" id="A0A2H1V598"/>
<dbReference type="InterPro" id="IPR004875">
    <property type="entry name" value="DDE_SF_endonuclease_dom"/>
</dbReference>
<dbReference type="PANTHER" id="PTHR46599">
    <property type="entry name" value="PIGGYBAC TRANSPOSABLE ELEMENT-DERIVED PROTEIN 4"/>
    <property type="match status" value="1"/>
</dbReference>
<feature type="domain" description="PiggyBac transposable element-derived protein" evidence="3">
    <location>
        <begin position="813"/>
        <end position="908"/>
    </location>
</feature>
<dbReference type="InterPro" id="IPR029526">
    <property type="entry name" value="PGBD"/>
</dbReference>
<feature type="domain" description="DDE-1" evidence="2">
    <location>
        <begin position="657"/>
        <end position="748"/>
    </location>
</feature>
<gene>
    <name evidence="4" type="ORF">SFRICE_015050</name>
</gene>
<dbReference type="Pfam" id="PF03184">
    <property type="entry name" value="DDE_1"/>
    <property type="match status" value="1"/>
</dbReference>
<proteinExistence type="predicted"/>
<evidence type="ECO:0000259" key="3">
    <source>
        <dbReference type="Pfam" id="PF13843"/>
    </source>
</evidence>
<dbReference type="GO" id="GO:0003676">
    <property type="term" value="F:nucleic acid binding"/>
    <property type="evidence" value="ECO:0007669"/>
    <property type="project" value="InterPro"/>
</dbReference>
<dbReference type="InterPro" id="IPR012337">
    <property type="entry name" value="RNaseH-like_sf"/>
</dbReference>
<protein>
    <submittedName>
        <fullName evidence="4">SFRICE_015050</fullName>
    </submittedName>
</protein>
<evidence type="ECO:0000256" key="1">
    <source>
        <dbReference type="SAM" id="MobiDB-lite"/>
    </source>
</evidence>
<name>A0A2H1V598_SPOFR</name>
<dbReference type="Pfam" id="PF13843">
    <property type="entry name" value="DDE_Tnp_1_7"/>
    <property type="match status" value="1"/>
</dbReference>
<evidence type="ECO:0000259" key="2">
    <source>
        <dbReference type="Pfam" id="PF03184"/>
    </source>
</evidence>
<dbReference type="EMBL" id="ODYU01000716">
    <property type="protein sequence ID" value="SOQ35946.1"/>
    <property type="molecule type" value="Genomic_DNA"/>
</dbReference>
<reference evidence="4" key="1">
    <citation type="submission" date="2016-07" db="EMBL/GenBank/DDBJ databases">
        <authorList>
            <person name="Bretaudeau A."/>
        </authorList>
    </citation>
    <scope>NUCLEOTIDE SEQUENCE</scope>
    <source>
        <strain evidence="4">Rice</strain>
        <tissue evidence="4">Whole body</tissue>
    </source>
</reference>
<feature type="region of interest" description="Disordered" evidence="1">
    <location>
        <begin position="172"/>
        <end position="211"/>
    </location>
</feature>
<sequence>MHAKIEKRLKNQTIHVPAEYLNVCRTAKSNNKRYKCEYLTFDYFKDFKQVAFYKSIRPGKMKGDPKVTDIRALQYKPSGEIFYKLRFGDEWKLLNQRKTPVEAVPVDNLKNRYDEPQTCRDRWRRIRDNYRRAKKLRKTKSGQAATNMKKPKYEDLLSFLIPYISNEDETLSNFPPNNVSQDSSNEDNSLLDDIHSRDSSGSSADIPPQLSPTHSLLQEYLEKKYGAQKNKSDKIVEFFKTVSNFPEDVQISVKREVFKIVTDAEELVFREKPQCVLEISQESAPSIIVVNSNDVDAQPSNQIITPTSTNFTYVDLGDARELLTLEDVTKSLGQAEYIALATDAWTSASHQQYVAITAHFVDNSNIKAVMLEQNLADLILKICSKWNVTEKVVSVTTDNANNIQAAVSILKWKQVPSPRKQFRKTKIDDIAQKLDHLITTANANEINVQVLFDRQQNVNRGFRDSLPLLRSCGYNVHIPLSPEDNEPQLTTSQANKSRAVTLCRWVVEVVNGIFKSKASKHLMMDFSVAAALINKYHTKLRDRDDAHEIIQIVNRNMNINNDLSDYVRVHNLNRARADFHNINVDRENIRVFPRLHYSELILIACGIYQLLKQARSYYGEHIRFNGSYIIEVSRDPRNRTMEEVIFGSNCYLIRAKIANGAPPGSAWACNSSGWMNLEVFTKWFDHFLSHTKPSAEDPVLLVLDGHLSHTKKLELIINARENHVTIVCLPPHCTHRLQPLDVTLMYPLSIYHTVPINAINGFAKTGTFPFNPDVFTETDFIAAAATEMEFNEDSSVVEVPTTSSNTGQLPATDPSLQTHKKVVLNLLSKYVHKGYSVYMDNFYNSVNLAQKLLTLKTYCSGTLRVNRKNNPKEVSQRKLKRGESIAKFNSSGICVLKWKDRRDVLMISS</sequence>
<organism evidence="4">
    <name type="scientific">Spodoptera frugiperda</name>
    <name type="common">Fall armyworm</name>
    <dbReference type="NCBI Taxonomy" id="7108"/>
    <lineage>
        <taxon>Eukaryota</taxon>
        <taxon>Metazoa</taxon>
        <taxon>Ecdysozoa</taxon>
        <taxon>Arthropoda</taxon>
        <taxon>Hexapoda</taxon>
        <taxon>Insecta</taxon>
        <taxon>Pterygota</taxon>
        <taxon>Neoptera</taxon>
        <taxon>Endopterygota</taxon>
        <taxon>Lepidoptera</taxon>
        <taxon>Glossata</taxon>
        <taxon>Ditrysia</taxon>
        <taxon>Noctuoidea</taxon>
        <taxon>Noctuidae</taxon>
        <taxon>Amphipyrinae</taxon>
        <taxon>Spodoptera</taxon>
    </lineage>
</organism>
<evidence type="ECO:0000313" key="4">
    <source>
        <dbReference type="EMBL" id="SOQ35946.1"/>
    </source>
</evidence>
<dbReference type="PANTHER" id="PTHR46599:SF3">
    <property type="entry name" value="PIGGYBAC TRANSPOSABLE ELEMENT-DERIVED PROTEIN 4"/>
    <property type="match status" value="1"/>
</dbReference>